<proteinExistence type="predicted"/>
<sequence length="163" mass="18168">MSFPETAVQWWQSLEHSPGDRAALRRADDLVAAVPIRACRDFLVRTGGIAADDRSIEARVAVTLVLAHVRRDEGSGSFARRLGLPPNAETPVLTETRFRRLLKIESPLELVLPLRRALRFTDHAAPVADLSLSILSWGERTRRRWLFEYFNESAAAPASNPAA</sequence>
<dbReference type="CDD" id="cd09731">
    <property type="entry name" value="Cse2_I-E"/>
    <property type="match status" value="1"/>
</dbReference>
<dbReference type="eggNOG" id="ENOG5033FH1">
    <property type="taxonomic scope" value="Bacteria"/>
</dbReference>
<comment type="caution">
    <text evidence="1">The sequence shown here is derived from an EMBL/GenBank/DDBJ whole genome shotgun (WGS) entry which is preliminary data.</text>
</comment>
<protein>
    <submittedName>
        <fullName evidence="1">Putative Cse2 family CRISPR-associated protein</fullName>
    </submittedName>
</protein>
<organism evidence="1 2">
    <name type="scientific">Magnetospirillum molischianum DSM 120</name>
    <dbReference type="NCBI Taxonomy" id="1150626"/>
    <lineage>
        <taxon>Bacteria</taxon>
        <taxon>Pseudomonadati</taxon>
        <taxon>Pseudomonadota</taxon>
        <taxon>Alphaproteobacteria</taxon>
        <taxon>Rhodospirillales</taxon>
        <taxon>Rhodospirillaceae</taxon>
        <taxon>Magnetospirillum</taxon>
    </lineage>
</organism>
<dbReference type="Gene3D" id="1.10.520.40">
    <property type="entry name" value="CRISPR-associated protein Cse2"/>
    <property type="match status" value="1"/>
</dbReference>
<accession>H8FVT4</accession>
<dbReference type="InterPro" id="IPR013382">
    <property type="entry name" value="CRISPR-assoc_prot_Cse2"/>
</dbReference>
<dbReference type="NCBIfam" id="TIGR02548">
    <property type="entry name" value="casB_cse2"/>
    <property type="match status" value="1"/>
</dbReference>
<gene>
    <name evidence="1" type="ORF">PHAMO_40033</name>
</gene>
<dbReference type="RefSeq" id="WP_002730164.1">
    <property type="nucleotide sequence ID" value="NZ_CAHP01000034.1"/>
</dbReference>
<dbReference type="EMBL" id="CAHP01000034">
    <property type="protein sequence ID" value="CCG42472.1"/>
    <property type="molecule type" value="Genomic_DNA"/>
</dbReference>
<dbReference type="AlphaFoldDB" id="H8FVT4"/>
<dbReference type="InterPro" id="IPR038287">
    <property type="entry name" value="Cse2_sf"/>
</dbReference>
<name>H8FVT4_MAGML</name>
<dbReference type="OrthoDB" id="7279660at2"/>
<dbReference type="STRING" id="1150626.PHAMO_40033"/>
<dbReference type="Pfam" id="PF09485">
    <property type="entry name" value="CRISPR_Cse2"/>
    <property type="match status" value="1"/>
</dbReference>
<reference evidence="1 2" key="1">
    <citation type="journal article" date="2012" name="J. Bacteriol.">
        <title>Draft Genome Sequence of the Purple Photosynthetic Bacterium Phaeospirillum molischianum DSM120, a Particularly Versatile Bacterium.</title>
        <authorList>
            <person name="Duquesne K."/>
            <person name="Prima V."/>
            <person name="Ji B."/>
            <person name="Rouy Z."/>
            <person name="Medigue C."/>
            <person name="Talla E."/>
            <person name="Sturgis J.N."/>
        </authorList>
    </citation>
    <scope>NUCLEOTIDE SEQUENCE [LARGE SCALE GENOMIC DNA]</scope>
    <source>
        <strain evidence="2">DSM120</strain>
    </source>
</reference>
<keyword evidence="2" id="KW-1185">Reference proteome</keyword>
<evidence type="ECO:0000313" key="2">
    <source>
        <dbReference type="Proteomes" id="UP000004169"/>
    </source>
</evidence>
<dbReference type="Proteomes" id="UP000004169">
    <property type="component" value="Unassembled WGS sequence"/>
</dbReference>
<evidence type="ECO:0000313" key="1">
    <source>
        <dbReference type="EMBL" id="CCG42472.1"/>
    </source>
</evidence>